<protein>
    <submittedName>
        <fullName evidence="2">Uncharacterized protein</fullName>
    </submittedName>
</protein>
<reference evidence="2 3" key="1">
    <citation type="journal article" date="2013" name="PLoS Genet.">
        <title>Comparative genome structure, secondary metabolite, and effector coding capacity across Cochliobolus pathogens.</title>
        <authorList>
            <person name="Condon B.J."/>
            <person name="Leng Y."/>
            <person name="Wu D."/>
            <person name="Bushley K.E."/>
            <person name="Ohm R.A."/>
            <person name="Otillar R."/>
            <person name="Martin J."/>
            <person name="Schackwitz W."/>
            <person name="Grimwood J."/>
            <person name="MohdZainudin N."/>
            <person name="Xue C."/>
            <person name="Wang R."/>
            <person name="Manning V.A."/>
            <person name="Dhillon B."/>
            <person name="Tu Z.J."/>
            <person name="Steffenson B.J."/>
            <person name="Salamov A."/>
            <person name="Sun H."/>
            <person name="Lowry S."/>
            <person name="LaButti K."/>
            <person name="Han J."/>
            <person name="Copeland A."/>
            <person name="Lindquist E."/>
            <person name="Barry K."/>
            <person name="Schmutz J."/>
            <person name="Baker S.E."/>
            <person name="Ciuffetti L.M."/>
            <person name="Grigoriev I.V."/>
            <person name="Zhong S."/>
            <person name="Turgeon B.G."/>
        </authorList>
    </citation>
    <scope>NUCLEOTIDE SEQUENCE [LARGE SCALE GENOMIC DNA]</scope>
    <source>
        <strain evidence="2 3">FI3</strain>
    </source>
</reference>
<feature type="region of interest" description="Disordered" evidence="1">
    <location>
        <begin position="1"/>
        <end position="22"/>
    </location>
</feature>
<dbReference type="GeneID" id="26259176"/>
<dbReference type="RefSeq" id="XP_014560075.1">
    <property type="nucleotide sequence ID" value="XM_014704589.1"/>
</dbReference>
<gene>
    <name evidence="2" type="ORF">COCVIDRAFT_90315</name>
</gene>
<evidence type="ECO:0000256" key="1">
    <source>
        <dbReference type="SAM" id="MobiDB-lite"/>
    </source>
</evidence>
<sequence>MAVQTRGVDNGAVADRVSPQDSSQVIGRAASVALPVAQACLGCCAAIRCVCREDAGAI</sequence>
<keyword evidence="3" id="KW-1185">Reference proteome</keyword>
<evidence type="ECO:0000313" key="3">
    <source>
        <dbReference type="Proteomes" id="UP000054337"/>
    </source>
</evidence>
<organism evidence="2 3">
    <name type="scientific">Bipolaris victoriae (strain FI3)</name>
    <name type="common">Victoria blight of oats agent</name>
    <name type="synonym">Cochliobolus victoriae</name>
    <dbReference type="NCBI Taxonomy" id="930091"/>
    <lineage>
        <taxon>Eukaryota</taxon>
        <taxon>Fungi</taxon>
        <taxon>Dikarya</taxon>
        <taxon>Ascomycota</taxon>
        <taxon>Pezizomycotina</taxon>
        <taxon>Dothideomycetes</taxon>
        <taxon>Pleosporomycetidae</taxon>
        <taxon>Pleosporales</taxon>
        <taxon>Pleosporineae</taxon>
        <taxon>Pleosporaceae</taxon>
        <taxon>Bipolaris</taxon>
    </lineage>
</organism>
<name>W7EX43_BIPV3</name>
<dbReference type="Proteomes" id="UP000054337">
    <property type="component" value="Unassembled WGS sequence"/>
</dbReference>
<dbReference type="HOGENOM" id="CLU_2978789_0_0_1"/>
<dbReference type="AlphaFoldDB" id="W7EX43"/>
<proteinExistence type="predicted"/>
<dbReference type="EMBL" id="KI968705">
    <property type="protein sequence ID" value="EUN30480.1"/>
    <property type="molecule type" value="Genomic_DNA"/>
</dbReference>
<accession>W7EX43</accession>
<evidence type="ECO:0000313" key="2">
    <source>
        <dbReference type="EMBL" id="EUN30480.1"/>
    </source>
</evidence>